<protein>
    <submittedName>
        <fullName evidence="3">BTB domain-containing protein</fullName>
    </submittedName>
</protein>
<dbReference type="PROSITE" id="PS50097">
    <property type="entry name" value="BTB"/>
    <property type="match status" value="1"/>
</dbReference>
<evidence type="ECO:0000313" key="2">
    <source>
        <dbReference type="Proteomes" id="UP000095282"/>
    </source>
</evidence>
<dbReference type="InterPro" id="IPR000210">
    <property type="entry name" value="BTB/POZ_dom"/>
</dbReference>
<dbReference type="SMART" id="SM00225">
    <property type="entry name" value="BTB"/>
    <property type="match status" value="1"/>
</dbReference>
<accession>A0A1I7UKM4</accession>
<dbReference type="AlphaFoldDB" id="A0A1I7UKM4"/>
<name>A0A1I7UKM4_9PELO</name>
<organism evidence="2 3">
    <name type="scientific">Caenorhabditis tropicalis</name>
    <dbReference type="NCBI Taxonomy" id="1561998"/>
    <lineage>
        <taxon>Eukaryota</taxon>
        <taxon>Metazoa</taxon>
        <taxon>Ecdysozoa</taxon>
        <taxon>Nematoda</taxon>
        <taxon>Chromadorea</taxon>
        <taxon>Rhabditida</taxon>
        <taxon>Rhabditina</taxon>
        <taxon>Rhabditomorpha</taxon>
        <taxon>Rhabditoidea</taxon>
        <taxon>Rhabditidae</taxon>
        <taxon>Peloderinae</taxon>
        <taxon>Caenorhabditis</taxon>
    </lineage>
</organism>
<dbReference type="Proteomes" id="UP000095282">
    <property type="component" value="Unplaced"/>
</dbReference>
<proteinExistence type="predicted"/>
<reference evidence="3" key="1">
    <citation type="submission" date="2016-11" db="UniProtKB">
        <authorList>
            <consortium name="WormBaseParasite"/>
        </authorList>
    </citation>
    <scope>IDENTIFICATION</scope>
</reference>
<dbReference type="Gene3D" id="3.30.710.10">
    <property type="entry name" value="Potassium Channel Kv1.1, Chain A"/>
    <property type="match status" value="1"/>
</dbReference>
<dbReference type="PANTHER" id="PTHR22744:SF16">
    <property type="entry name" value="BTB DOMAIN-CONTAINING PROTEIN"/>
    <property type="match status" value="1"/>
</dbReference>
<evidence type="ECO:0000259" key="1">
    <source>
        <dbReference type="PROSITE" id="PS50097"/>
    </source>
</evidence>
<dbReference type="Pfam" id="PF00651">
    <property type="entry name" value="BTB"/>
    <property type="match status" value="1"/>
</dbReference>
<dbReference type="WBParaSite" id="Csp11.Scaffold630.g16910.t2">
    <property type="protein sequence ID" value="Csp11.Scaffold630.g16910.t2"/>
    <property type="gene ID" value="Csp11.Scaffold630.g16910"/>
</dbReference>
<dbReference type="InterPro" id="IPR011333">
    <property type="entry name" value="SKP1/BTB/POZ_sf"/>
</dbReference>
<dbReference type="STRING" id="1561998.A0A1I7UKM4"/>
<sequence>MTDIYDFIFLESEKNDTVLEVEEKQIHANKAFLSYHSDFFAALFSSKFKEGSMDVIPIEDVTYEEFGMLIGTIHPKNISVTDTMVPKLLELADRFLIPSVFHKIEHHLLRFSKIGNEKLIWMGDKYRMELILEKAISELDSKEKVKKLTTSAEYKKLSDRAKADIYDQTMKIL</sequence>
<dbReference type="PANTHER" id="PTHR22744">
    <property type="entry name" value="HELIX LOOP HELIX PROTEIN 21-RELATED"/>
    <property type="match status" value="1"/>
</dbReference>
<evidence type="ECO:0000313" key="3">
    <source>
        <dbReference type="WBParaSite" id="Csp11.Scaffold630.g16910.t2"/>
    </source>
</evidence>
<dbReference type="CDD" id="cd18186">
    <property type="entry name" value="BTB_POZ_ZBTB_KLHL-like"/>
    <property type="match status" value="1"/>
</dbReference>
<dbReference type="SUPFAM" id="SSF54695">
    <property type="entry name" value="POZ domain"/>
    <property type="match status" value="1"/>
</dbReference>
<feature type="domain" description="BTB" evidence="1">
    <location>
        <begin position="15"/>
        <end position="82"/>
    </location>
</feature>
<keyword evidence="2" id="KW-1185">Reference proteome</keyword>
<dbReference type="eggNOG" id="ENOG502RFNH">
    <property type="taxonomic scope" value="Eukaryota"/>
</dbReference>